<dbReference type="Pfam" id="PF08282">
    <property type="entry name" value="Hydrolase_3"/>
    <property type="match status" value="1"/>
</dbReference>
<evidence type="ECO:0000313" key="1">
    <source>
        <dbReference type="EMBL" id="PPE06187.1"/>
    </source>
</evidence>
<dbReference type="InterPro" id="IPR023214">
    <property type="entry name" value="HAD_sf"/>
</dbReference>
<sequence length="281" mass="31991">MKLNNIKLIATDLDGTILNHGKISNKLDVEMLKLAAEQGIHVVVSTGQGWSSAKPRAEMFNVDKYSNLSVFSNGAVISEVKEYNPIYCQSIDSKLVEEFMKMMSILDVACLAYTKIPAHAYWNGIDIKVESMVKRNWVDKYNTEKVDVLTFKNYIDVVQLMIFVEEEQERLLLEWINKNNLTNKLNHMRSNVESTPIYEFIHIESNKGYGVLKLAEILNIDKEDILIFGDNLNDISMFEMIPNSVAMGNAVELIKQKAKYITDTNMNGGVGQFIKTHIIKE</sequence>
<dbReference type="NCBIfam" id="TIGR01484">
    <property type="entry name" value="HAD-SF-IIB"/>
    <property type="match status" value="1"/>
</dbReference>
<dbReference type="SUPFAM" id="SSF56784">
    <property type="entry name" value="HAD-like"/>
    <property type="match status" value="1"/>
</dbReference>
<keyword evidence="1" id="KW-0378">Hydrolase</keyword>
<dbReference type="OrthoDB" id="388395at2"/>
<dbReference type="Gene3D" id="3.40.50.1000">
    <property type="entry name" value="HAD superfamily/HAD-like"/>
    <property type="match status" value="1"/>
</dbReference>
<dbReference type="AlphaFoldDB" id="A0A2S5RFX0"/>
<dbReference type="InterPro" id="IPR000150">
    <property type="entry name" value="Cof"/>
</dbReference>
<proteinExistence type="predicted"/>
<dbReference type="NCBIfam" id="TIGR00099">
    <property type="entry name" value="Cof-subfamily"/>
    <property type="match status" value="1"/>
</dbReference>
<dbReference type="PROSITE" id="PS01228">
    <property type="entry name" value="COF_1"/>
    <property type="match status" value="1"/>
</dbReference>
<dbReference type="Gene3D" id="3.30.1240.10">
    <property type="match status" value="1"/>
</dbReference>
<comment type="caution">
    <text evidence="1">The sequence shown here is derived from an EMBL/GenBank/DDBJ whole genome shotgun (WGS) entry which is preliminary data.</text>
</comment>
<dbReference type="InterPro" id="IPR036412">
    <property type="entry name" value="HAD-like_sf"/>
</dbReference>
<gene>
    <name evidence="1" type="ORF">MCORR_v1c04910</name>
</gene>
<reference evidence="1 2" key="1">
    <citation type="submission" date="2017-11" db="EMBL/GenBank/DDBJ databases">
        <title>Genome sequence of Mesoplasma corruscae ELCA-2 (ATCC 49579).</title>
        <authorList>
            <person name="Lo W.-S."/>
            <person name="Kuo C.-H."/>
        </authorList>
    </citation>
    <scope>NUCLEOTIDE SEQUENCE [LARGE SCALE GENOMIC DNA]</scope>
    <source>
        <strain evidence="1 2">ELCA-2</strain>
    </source>
</reference>
<dbReference type="Proteomes" id="UP000239785">
    <property type="component" value="Unassembled WGS sequence"/>
</dbReference>
<dbReference type="GO" id="GO:0016791">
    <property type="term" value="F:phosphatase activity"/>
    <property type="evidence" value="ECO:0007669"/>
    <property type="project" value="UniProtKB-ARBA"/>
</dbReference>
<evidence type="ECO:0000313" key="2">
    <source>
        <dbReference type="Proteomes" id="UP000239785"/>
    </source>
</evidence>
<dbReference type="PANTHER" id="PTHR10000">
    <property type="entry name" value="PHOSPHOSERINE PHOSPHATASE"/>
    <property type="match status" value="1"/>
</dbReference>
<keyword evidence="2" id="KW-1185">Reference proteome</keyword>
<dbReference type="GO" id="GO:0000287">
    <property type="term" value="F:magnesium ion binding"/>
    <property type="evidence" value="ECO:0007669"/>
    <property type="project" value="TreeGrafter"/>
</dbReference>
<dbReference type="EMBL" id="PHNF01000002">
    <property type="protein sequence ID" value="PPE06187.1"/>
    <property type="molecule type" value="Genomic_DNA"/>
</dbReference>
<organism evidence="1 2">
    <name type="scientific">Mesoplasma corruscae</name>
    <dbReference type="NCBI Taxonomy" id="216874"/>
    <lineage>
        <taxon>Bacteria</taxon>
        <taxon>Bacillati</taxon>
        <taxon>Mycoplasmatota</taxon>
        <taxon>Mollicutes</taxon>
        <taxon>Entomoplasmatales</taxon>
        <taxon>Entomoplasmataceae</taxon>
        <taxon>Mesoplasma</taxon>
    </lineage>
</organism>
<dbReference type="InterPro" id="IPR006379">
    <property type="entry name" value="HAD-SF_hydro_IIB"/>
</dbReference>
<protein>
    <submittedName>
        <fullName evidence="1">HAD family hydrolase</fullName>
    </submittedName>
</protein>
<dbReference type="RefSeq" id="WP_104208033.1">
    <property type="nucleotide sequence ID" value="NZ_PHNF01000002.1"/>
</dbReference>
<dbReference type="PANTHER" id="PTHR10000:SF8">
    <property type="entry name" value="HAD SUPERFAMILY HYDROLASE-LIKE, TYPE 3"/>
    <property type="match status" value="1"/>
</dbReference>
<accession>A0A2S5RFX0</accession>
<dbReference type="GO" id="GO:0005829">
    <property type="term" value="C:cytosol"/>
    <property type="evidence" value="ECO:0007669"/>
    <property type="project" value="TreeGrafter"/>
</dbReference>
<name>A0A2S5RFX0_9MOLU</name>